<dbReference type="EC" id="2.7.2.3" evidence="4 10"/>
<dbReference type="UniPathway" id="UPA00109">
    <property type="reaction ID" value="UER00185"/>
</dbReference>
<dbReference type="InterPro" id="IPR015911">
    <property type="entry name" value="Phosphoglycerate_kinase_CS"/>
</dbReference>
<evidence type="ECO:0000256" key="9">
    <source>
        <dbReference type="ARBA" id="ARBA00022840"/>
    </source>
</evidence>
<dbReference type="GO" id="GO:0005524">
    <property type="term" value="F:ATP binding"/>
    <property type="evidence" value="ECO:0007669"/>
    <property type="project" value="UniProtKB-KW"/>
</dbReference>
<proteinExistence type="inferred from homology"/>
<dbReference type="HAMAP" id="MF_00145">
    <property type="entry name" value="Phosphoglyc_kinase"/>
    <property type="match status" value="1"/>
</dbReference>
<evidence type="ECO:0000256" key="3">
    <source>
        <dbReference type="ARBA" id="ARBA00008982"/>
    </source>
</evidence>
<dbReference type="PIRSF" id="PIRSF000724">
    <property type="entry name" value="Pgk"/>
    <property type="match status" value="1"/>
</dbReference>
<comment type="caution">
    <text evidence="10">Lacks conserved residue(s) required for the propagation of feature annotation.</text>
</comment>
<name>A0A2H0UYZ4_9BACT</name>
<dbReference type="GO" id="GO:0005829">
    <property type="term" value="C:cytosol"/>
    <property type="evidence" value="ECO:0007669"/>
    <property type="project" value="TreeGrafter"/>
</dbReference>
<keyword evidence="10" id="KW-0963">Cytoplasm</keyword>
<evidence type="ECO:0000256" key="6">
    <source>
        <dbReference type="ARBA" id="ARBA00022679"/>
    </source>
</evidence>
<dbReference type="InterPro" id="IPR001576">
    <property type="entry name" value="Phosphoglycerate_kinase"/>
</dbReference>
<evidence type="ECO:0000256" key="7">
    <source>
        <dbReference type="ARBA" id="ARBA00022741"/>
    </source>
</evidence>
<dbReference type="GO" id="GO:0006096">
    <property type="term" value="P:glycolytic process"/>
    <property type="evidence" value="ECO:0007669"/>
    <property type="project" value="UniProtKB-UniRule"/>
</dbReference>
<dbReference type="InterPro" id="IPR036043">
    <property type="entry name" value="Phosphoglycerate_kinase_sf"/>
</dbReference>
<evidence type="ECO:0000256" key="12">
    <source>
        <dbReference type="RuleBase" id="RU000532"/>
    </source>
</evidence>
<keyword evidence="9 10" id="KW-0067">ATP-binding</keyword>
<dbReference type="Gene3D" id="3.40.50.1260">
    <property type="entry name" value="Phosphoglycerate kinase, N-terminal domain"/>
    <property type="match status" value="2"/>
</dbReference>
<dbReference type="PRINTS" id="PR00477">
    <property type="entry name" value="PHGLYCKINASE"/>
</dbReference>
<feature type="binding site" evidence="10 11">
    <location>
        <position position="199"/>
    </location>
    <ligand>
        <name>ATP</name>
        <dbReference type="ChEBI" id="CHEBI:30616"/>
    </ligand>
</feature>
<dbReference type="FunFam" id="3.40.50.1260:FF:000006">
    <property type="entry name" value="Phosphoglycerate kinase"/>
    <property type="match status" value="1"/>
</dbReference>
<feature type="binding site" evidence="10 11">
    <location>
        <position position="317"/>
    </location>
    <ligand>
        <name>ATP</name>
        <dbReference type="ChEBI" id="CHEBI:30616"/>
    </ligand>
</feature>
<comment type="pathway">
    <text evidence="2 10">Carbohydrate degradation; glycolysis; pyruvate from D-glyceraldehyde 3-phosphate: step 2/5.</text>
</comment>
<evidence type="ECO:0000313" key="13">
    <source>
        <dbReference type="EMBL" id="PIR91330.1"/>
    </source>
</evidence>
<evidence type="ECO:0000256" key="1">
    <source>
        <dbReference type="ARBA" id="ARBA00000642"/>
    </source>
</evidence>
<keyword evidence="10" id="KW-0324">Glycolysis</keyword>
<comment type="subcellular location">
    <subcellularLocation>
        <location evidence="10">Cytoplasm</location>
    </subcellularLocation>
</comment>
<dbReference type="AlphaFoldDB" id="A0A2H0UYZ4"/>
<keyword evidence="6 10" id="KW-0808">Transferase</keyword>
<protein>
    <recommendedName>
        <fullName evidence="5 10">Phosphoglycerate kinase</fullName>
        <ecNumber evidence="4 10">2.7.2.3</ecNumber>
    </recommendedName>
</protein>
<evidence type="ECO:0000256" key="11">
    <source>
        <dbReference type="PIRSR" id="PIRSR000724-2"/>
    </source>
</evidence>
<dbReference type="InterPro" id="IPR015824">
    <property type="entry name" value="Phosphoglycerate_kinase_N"/>
</dbReference>
<organism evidence="13 14">
    <name type="scientific">bacterium (Candidatus Gribaldobacteria) CG10_big_fil_rev_8_21_14_0_10_37_46</name>
    <dbReference type="NCBI Taxonomy" id="2014276"/>
    <lineage>
        <taxon>Bacteria</taxon>
        <taxon>Candidatus Gribaldobacteria</taxon>
    </lineage>
</organism>
<dbReference type="Pfam" id="PF00162">
    <property type="entry name" value="PGK"/>
    <property type="match status" value="1"/>
</dbReference>
<dbReference type="SUPFAM" id="SSF53748">
    <property type="entry name" value="Phosphoglycerate kinase"/>
    <property type="match status" value="1"/>
</dbReference>
<dbReference type="PROSITE" id="PS00111">
    <property type="entry name" value="PGLYCERATE_KINASE"/>
    <property type="match status" value="1"/>
</dbReference>
<feature type="binding site" evidence="10">
    <location>
        <begin position="19"/>
        <end position="21"/>
    </location>
    <ligand>
        <name>substrate</name>
    </ligand>
</feature>
<dbReference type="PANTHER" id="PTHR11406">
    <property type="entry name" value="PHOSPHOGLYCERATE KINASE"/>
    <property type="match status" value="1"/>
</dbReference>
<evidence type="ECO:0000313" key="14">
    <source>
        <dbReference type="Proteomes" id="UP000230882"/>
    </source>
</evidence>
<dbReference type="GO" id="GO:0004618">
    <property type="term" value="F:phosphoglycerate kinase activity"/>
    <property type="evidence" value="ECO:0007669"/>
    <property type="project" value="UniProtKB-UniRule"/>
</dbReference>
<evidence type="ECO:0000256" key="5">
    <source>
        <dbReference type="ARBA" id="ARBA00016471"/>
    </source>
</evidence>
<evidence type="ECO:0000256" key="10">
    <source>
        <dbReference type="HAMAP-Rule" id="MF_00145"/>
    </source>
</evidence>
<dbReference type="Proteomes" id="UP000230882">
    <property type="component" value="Unassembled WGS sequence"/>
</dbReference>
<comment type="similarity">
    <text evidence="3 10 12">Belongs to the phosphoglycerate kinase family.</text>
</comment>
<keyword evidence="8 10" id="KW-0418">Kinase</keyword>
<reference evidence="14" key="1">
    <citation type="submission" date="2017-09" db="EMBL/GenBank/DDBJ databases">
        <title>Depth-based differentiation of microbial function through sediment-hosted aquifers and enrichment of novel symbionts in the deep terrestrial subsurface.</title>
        <authorList>
            <person name="Probst A.J."/>
            <person name="Ladd B."/>
            <person name="Jarett J.K."/>
            <person name="Geller-Mcgrath D.E."/>
            <person name="Sieber C.M.K."/>
            <person name="Emerson J.B."/>
            <person name="Anantharaman K."/>
            <person name="Thomas B.C."/>
            <person name="Malmstrom R."/>
            <person name="Stieglmeier M."/>
            <person name="Klingl A."/>
            <person name="Woyke T."/>
            <person name="Ryan C.M."/>
            <person name="Banfield J.F."/>
        </authorList>
    </citation>
    <scope>NUCLEOTIDE SEQUENCE [LARGE SCALE GENOMIC DNA]</scope>
</reference>
<feature type="binding site" evidence="10">
    <location>
        <position position="149"/>
    </location>
    <ligand>
        <name>substrate</name>
    </ligand>
</feature>
<comment type="subunit">
    <text evidence="10">Monomer.</text>
</comment>
<sequence>MKSLADFNFQNKKVIVRCDFNVPMKNGEVFDDFRIKEVLPTINHLIENKAKVILMTHLGQPKGRERSGYSLKPVALKLKELLDKNIRFLNDCQGSKVEKEIKKMKVGQIVLLENLRFYPGEEQNDLKFAQSLAKLGDIYISEAFGVSHREHASIATLPQLMPSGIGFLFGREIAALAKIRENPTRPLVVVIGGLKVPSKIKVIEKFLSKADHILLGGEIANVILRVKGICLGKPWPEEDVVKIIQKLKLTDTKIHLPIDVIVSPNESGEVYTRETGPGSVRKEEGIFDIGPETIQTFEKIIKEGKTIIWSGALGMAENKKFRQGTKSIAEAIARNHQAFKVAGGGDTTKLLNQFGLSEKFSYISTGGGAMLNYLAGERMPGIAVLK</sequence>
<dbReference type="PANTHER" id="PTHR11406:SF23">
    <property type="entry name" value="PHOSPHOGLYCERATE KINASE 1, CHLOROPLASTIC-RELATED"/>
    <property type="match status" value="1"/>
</dbReference>
<evidence type="ECO:0000256" key="4">
    <source>
        <dbReference type="ARBA" id="ARBA00013061"/>
    </source>
</evidence>
<comment type="catalytic activity">
    <reaction evidence="1 10 12">
        <text>(2R)-3-phosphoglycerate + ATP = (2R)-3-phospho-glyceroyl phosphate + ADP</text>
        <dbReference type="Rhea" id="RHEA:14801"/>
        <dbReference type="ChEBI" id="CHEBI:30616"/>
        <dbReference type="ChEBI" id="CHEBI:57604"/>
        <dbReference type="ChEBI" id="CHEBI:58272"/>
        <dbReference type="ChEBI" id="CHEBI:456216"/>
        <dbReference type="EC" id="2.7.2.3"/>
    </reaction>
</comment>
<dbReference type="GO" id="GO:0043531">
    <property type="term" value="F:ADP binding"/>
    <property type="evidence" value="ECO:0007669"/>
    <property type="project" value="TreeGrafter"/>
</dbReference>
<dbReference type="GO" id="GO:0006094">
    <property type="term" value="P:gluconeogenesis"/>
    <property type="evidence" value="ECO:0007669"/>
    <property type="project" value="TreeGrafter"/>
</dbReference>
<keyword evidence="7 10" id="KW-0547">Nucleotide-binding</keyword>
<feature type="binding site" evidence="10">
    <location>
        <position position="116"/>
    </location>
    <ligand>
        <name>substrate</name>
    </ligand>
</feature>
<evidence type="ECO:0000256" key="8">
    <source>
        <dbReference type="ARBA" id="ARBA00022777"/>
    </source>
</evidence>
<accession>A0A2H0UYZ4</accession>
<evidence type="ECO:0000256" key="2">
    <source>
        <dbReference type="ARBA" id="ARBA00004838"/>
    </source>
</evidence>
<feature type="binding site" evidence="10 11">
    <location>
        <begin position="344"/>
        <end position="347"/>
    </location>
    <ligand>
        <name>ATP</name>
        <dbReference type="ChEBI" id="CHEBI:30616"/>
    </ligand>
</feature>
<comment type="caution">
    <text evidence="13">The sequence shown here is derived from an EMBL/GenBank/DDBJ whole genome shotgun (WGS) entry which is preliminary data.</text>
</comment>
<gene>
    <name evidence="10 13" type="primary">pgk</name>
    <name evidence="13" type="ORF">COU02_00595</name>
</gene>
<dbReference type="EMBL" id="PFAU01000015">
    <property type="protein sequence ID" value="PIR91330.1"/>
    <property type="molecule type" value="Genomic_DNA"/>
</dbReference>
<feature type="binding site" evidence="10">
    <location>
        <position position="34"/>
    </location>
    <ligand>
        <name>substrate</name>
    </ligand>
</feature>